<reference evidence="2 3" key="1">
    <citation type="journal article" date="2019" name="Nat. Ecol. Evol.">
        <title>Megaphylogeny resolves global patterns of mushroom evolution.</title>
        <authorList>
            <person name="Varga T."/>
            <person name="Krizsan K."/>
            <person name="Foldi C."/>
            <person name="Dima B."/>
            <person name="Sanchez-Garcia M."/>
            <person name="Sanchez-Ramirez S."/>
            <person name="Szollosi G.J."/>
            <person name="Szarkandi J.G."/>
            <person name="Papp V."/>
            <person name="Albert L."/>
            <person name="Andreopoulos W."/>
            <person name="Angelini C."/>
            <person name="Antonin V."/>
            <person name="Barry K.W."/>
            <person name="Bougher N.L."/>
            <person name="Buchanan P."/>
            <person name="Buyck B."/>
            <person name="Bense V."/>
            <person name="Catcheside P."/>
            <person name="Chovatia M."/>
            <person name="Cooper J."/>
            <person name="Damon W."/>
            <person name="Desjardin D."/>
            <person name="Finy P."/>
            <person name="Geml J."/>
            <person name="Haridas S."/>
            <person name="Hughes K."/>
            <person name="Justo A."/>
            <person name="Karasinski D."/>
            <person name="Kautmanova I."/>
            <person name="Kiss B."/>
            <person name="Kocsube S."/>
            <person name="Kotiranta H."/>
            <person name="LaButti K.M."/>
            <person name="Lechner B.E."/>
            <person name="Liimatainen K."/>
            <person name="Lipzen A."/>
            <person name="Lukacs Z."/>
            <person name="Mihaltcheva S."/>
            <person name="Morgado L.N."/>
            <person name="Niskanen T."/>
            <person name="Noordeloos M.E."/>
            <person name="Ohm R.A."/>
            <person name="Ortiz-Santana B."/>
            <person name="Ovrebo C."/>
            <person name="Racz N."/>
            <person name="Riley R."/>
            <person name="Savchenko A."/>
            <person name="Shiryaev A."/>
            <person name="Soop K."/>
            <person name="Spirin V."/>
            <person name="Szebenyi C."/>
            <person name="Tomsovsky M."/>
            <person name="Tulloss R.E."/>
            <person name="Uehling J."/>
            <person name="Grigoriev I.V."/>
            <person name="Vagvolgyi C."/>
            <person name="Papp T."/>
            <person name="Martin F.M."/>
            <person name="Miettinen O."/>
            <person name="Hibbett D.S."/>
            <person name="Nagy L.G."/>
        </authorList>
    </citation>
    <scope>NUCLEOTIDE SEQUENCE [LARGE SCALE GENOMIC DNA]</scope>
    <source>
        <strain evidence="2 3">CBS 962.96</strain>
    </source>
</reference>
<dbReference type="Proteomes" id="UP000297245">
    <property type="component" value="Unassembled WGS sequence"/>
</dbReference>
<proteinExistence type="predicted"/>
<evidence type="ECO:0000256" key="1">
    <source>
        <dbReference type="SAM" id="MobiDB-lite"/>
    </source>
</evidence>
<keyword evidence="3" id="KW-1185">Reference proteome</keyword>
<sequence>MHVMIVVDEKYGVSTLAPIRCASTQGIMKATARACQTIFVAHARFKESTKRGPKPSNNRIDASQPWDVLVTKILQSTEADPVHIPNGKDAVRSILFKLASRLKTLEKELNRCRENHSGGLDDSFTRSRTAIDSSPSLGGADGESVKLVETSTADEKDSVTDLANDLAQFTIGIPKGVHFGESSNMMLLMSALNHRKELSLCCLKRSKIIFRYFNAFYTFSDLSSVTCDMSQFRYFKFRHPILQEQHINFNFSFRYFNCKN</sequence>
<protein>
    <submittedName>
        <fullName evidence="2">Uncharacterized protein</fullName>
    </submittedName>
</protein>
<evidence type="ECO:0000313" key="3">
    <source>
        <dbReference type="Proteomes" id="UP000297245"/>
    </source>
</evidence>
<dbReference type="AlphaFoldDB" id="A0A4S8KRG2"/>
<name>A0A4S8KRG2_DENBC</name>
<evidence type="ECO:0000313" key="2">
    <source>
        <dbReference type="EMBL" id="THU78356.1"/>
    </source>
</evidence>
<accession>A0A4S8KRG2</accession>
<dbReference type="EMBL" id="ML180209">
    <property type="protein sequence ID" value="THU78356.1"/>
    <property type="molecule type" value="Genomic_DNA"/>
</dbReference>
<organism evidence="2 3">
    <name type="scientific">Dendrothele bispora (strain CBS 962.96)</name>
    <dbReference type="NCBI Taxonomy" id="1314807"/>
    <lineage>
        <taxon>Eukaryota</taxon>
        <taxon>Fungi</taxon>
        <taxon>Dikarya</taxon>
        <taxon>Basidiomycota</taxon>
        <taxon>Agaricomycotina</taxon>
        <taxon>Agaricomycetes</taxon>
        <taxon>Agaricomycetidae</taxon>
        <taxon>Agaricales</taxon>
        <taxon>Agaricales incertae sedis</taxon>
        <taxon>Dendrothele</taxon>
    </lineage>
</organism>
<feature type="region of interest" description="Disordered" evidence="1">
    <location>
        <begin position="116"/>
        <end position="144"/>
    </location>
</feature>
<feature type="compositionally biased region" description="Polar residues" evidence="1">
    <location>
        <begin position="126"/>
        <end position="136"/>
    </location>
</feature>
<gene>
    <name evidence="2" type="ORF">K435DRAFT_876721</name>
</gene>